<organism evidence="1 2">
    <name type="scientific">Venturia nashicola</name>
    <dbReference type="NCBI Taxonomy" id="86259"/>
    <lineage>
        <taxon>Eukaryota</taxon>
        <taxon>Fungi</taxon>
        <taxon>Dikarya</taxon>
        <taxon>Ascomycota</taxon>
        <taxon>Pezizomycotina</taxon>
        <taxon>Dothideomycetes</taxon>
        <taxon>Pleosporomycetidae</taxon>
        <taxon>Venturiales</taxon>
        <taxon>Venturiaceae</taxon>
        <taxon>Venturia</taxon>
    </lineage>
</organism>
<accession>A0A4Z1NGW3</accession>
<sequence>MVFIAFPVLTALSLKQKRPRTATVVHERTRWSTHHTWKLNERGTRARQGIDKYLHGIRDPDLARTEGETRMAVSTGDRRSFPQKDKHKTRCPPIFPTIHRIPSNWSELGITYTPPKVSTTSWKQMGDWTHEVRERVEALLNIFSQDNEAEACSQDTQW</sequence>
<evidence type="ECO:0000313" key="2">
    <source>
        <dbReference type="Proteomes" id="UP000298493"/>
    </source>
</evidence>
<comment type="caution">
    <text evidence="1">The sequence shown here is derived from an EMBL/GenBank/DDBJ whole genome shotgun (WGS) entry which is preliminary data.</text>
</comment>
<name>A0A4Z1NGW3_9PEZI</name>
<keyword evidence="2" id="KW-1185">Reference proteome</keyword>
<dbReference type="Proteomes" id="UP000298493">
    <property type="component" value="Unassembled WGS sequence"/>
</dbReference>
<dbReference type="AlphaFoldDB" id="A0A4Z1NGW3"/>
<dbReference type="EMBL" id="SNSC02000022">
    <property type="protein sequence ID" value="TID14673.1"/>
    <property type="molecule type" value="Genomic_DNA"/>
</dbReference>
<reference evidence="1 2" key="1">
    <citation type="submission" date="2019-04" db="EMBL/GenBank/DDBJ databases">
        <title>High contiguity whole genome sequence and gene annotation resource for two Venturia nashicola isolates.</title>
        <authorList>
            <person name="Prokchorchik M."/>
            <person name="Won K."/>
            <person name="Lee Y."/>
            <person name="Choi E.D."/>
            <person name="Segonzac C."/>
            <person name="Sohn K.H."/>
        </authorList>
    </citation>
    <scope>NUCLEOTIDE SEQUENCE [LARGE SCALE GENOMIC DNA]</scope>
    <source>
        <strain evidence="1 2">PRI2</strain>
    </source>
</reference>
<protein>
    <submittedName>
        <fullName evidence="1">Uncharacterized protein</fullName>
    </submittedName>
</protein>
<proteinExistence type="predicted"/>
<evidence type="ECO:0000313" key="1">
    <source>
        <dbReference type="EMBL" id="TID14673.1"/>
    </source>
</evidence>
<gene>
    <name evidence="1" type="ORF">E6O75_ATG08819</name>
</gene>